<sequence>MVFYQKKDGYCYNSDTLFLYDFISSFNPQNNLLDIGSGCGILGLLLKNKFNINLDQIDIQEENINLNKKNANINNLESNIYFNDFSKYKTSIKYDFIVSNPPYYESSIKSQNSHLAISRYNEYLNLEDLIKHSNTLLKPSGEFIFCYDARLFDKVVNVLTKYKLNICDIKFVHPTSEKKAKLVLIRSKKSSHSIMNVHPSLIATNGNINSIQAQKIFNEVKLDSIKI</sequence>
<evidence type="ECO:0000259" key="3">
    <source>
        <dbReference type="Pfam" id="PF05175"/>
    </source>
</evidence>
<dbReference type="Gene3D" id="3.40.50.150">
    <property type="entry name" value="Vaccinia Virus protein VP39"/>
    <property type="match status" value="1"/>
</dbReference>
<dbReference type="CDD" id="cd02440">
    <property type="entry name" value="AdoMet_MTases"/>
    <property type="match status" value="1"/>
</dbReference>
<organism evidence="4">
    <name type="scientific">uncultured Campylobacterales bacterium</name>
    <dbReference type="NCBI Taxonomy" id="352960"/>
    <lineage>
        <taxon>Bacteria</taxon>
        <taxon>Pseudomonadati</taxon>
        <taxon>Campylobacterota</taxon>
        <taxon>Epsilonproteobacteria</taxon>
        <taxon>Campylobacterales</taxon>
        <taxon>environmental samples</taxon>
    </lineage>
</organism>
<protein>
    <submittedName>
        <fullName evidence="4">tRNA (Adenine37-N(6))-methyltransferase TrmN6 (EC)</fullName>
        <ecNumber evidence="4">2.1.1.223</ecNumber>
    </submittedName>
</protein>
<reference evidence="4" key="1">
    <citation type="submission" date="2020-01" db="EMBL/GenBank/DDBJ databases">
        <authorList>
            <person name="Meier V. D."/>
            <person name="Meier V D."/>
        </authorList>
    </citation>
    <scope>NUCLEOTIDE SEQUENCE</scope>
    <source>
        <strain evidence="4">HLG_WM_MAG_12</strain>
    </source>
</reference>
<dbReference type="InterPro" id="IPR002052">
    <property type="entry name" value="DNA_methylase_N6_adenine_CS"/>
</dbReference>
<dbReference type="GO" id="GO:0032259">
    <property type="term" value="P:methylation"/>
    <property type="evidence" value="ECO:0007669"/>
    <property type="project" value="UniProtKB-KW"/>
</dbReference>
<feature type="domain" description="Methyltransferase small" evidence="3">
    <location>
        <begin position="28"/>
        <end position="146"/>
    </location>
</feature>
<evidence type="ECO:0000313" key="4">
    <source>
        <dbReference type="EMBL" id="CAA6806640.1"/>
    </source>
</evidence>
<gene>
    <name evidence="4" type="ORF">HELGO_WM13643</name>
</gene>
<dbReference type="GO" id="GO:0008757">
    <property type="term" value="F:S-adenosylmethionine-dependent methyltransferase activity"/>
    <property type="evidence" value="ECO:0007669"/>
    <property type="project" value="UniProtKB-ARBA"/>
</dbReference>
<evidence type="ECO:0000256" key="2">
    <source>
        <dbReference type="ARBA" id="ARBA00022691"/>
    </source>
</evidence>
<keyword evidence="1 4" id="KW-0489">Methyltransferase</keyword>
<evidence type="ECO:0000256" key="1">
    <source>
        <dbReference type="ARBA" id="ARBA00022603"/>
    </source>
</evidence>
<dbReference type="EMBL" id="CACVAW010000023">
    <property type="protein sequence ID" value="CAA6806640.1"/>
    <property type="molecule type" value="Genomic_DNA"/>
</dbReference>
<accession>A0A6S6SNJ0</accession>
<dbReference type="GO" id="GO:0008170">
    <property type="term" value="F:N-methyltransferase activity"/>
    <property type="evidence" value="ECO:0007669"/>
    <property type="project" value="UniProtKB-ARBA"/>
</dbReference>
<dbReference type="InterPro" id="IPR007848">
    <property type="entry name" value="Small_mtfrase_dom"/>
</dbReference>
<dbReference type="InterPro" id="IPR029063">
    <property type="entry name" value="SAM-dependent_MTases_sf"/>
</dbReference>
<keyword evidence="4" id="KW-0808">Transferase</keyword>
<dbReference type="Pfam" id="PF05175">
    <property type="entry name" value="MTS"/>
    <property type="match status" value="1"/>
</dbReference>
<dbReference type="PROSITE" id="PS00092">
    <property type="entry name" value="N6_MTASE"/>
    <property type="match status" value="1"/>
</dbReference>
<dbReference type="PANTHER" id="PTHR47739">
    <property type="entry name" value="TRNA1(VAL) (ADENINE(37)-N6)-METHYLTRANSFERASE"/>
    <property type="match status" value="1"/>
</dbReference>
<keyword evidence="2" id="KW-0949">S-adenosyl-L-methionine</keyword>
<dbReference type="EC" id="2.1.1.223" evidence="4"/>
<dbReference type="PANTHER" id="PTHR47739:SF1">
    <property type="entry name" value="TRNA1(VAL) (ADENINE(37)-N6)-METHYLTRANSFERASE"/>
    <property type="match status" value="1"/>
</dbReference>
<dbReference type="InterPro" id="IPR050210">
    <property type="entry name" value="tRNA_Adenine-N(6)_MTase"/>
</dbReference>
<dbReference type="SUPFAM" id="SSF53335">
    <property type="entry name" value="S-adenosyl-L-methionine-dependent methyltransferases"/>
    <property type="match status" value="1"/>
</dbReference>
<dbReference type="GO" id="GO:0003676">
    <property type="term" value="F:nucleic acid binding"/>
    <property type="evidence" value="ECO:0007669"/>
    <property type="project" value="InterPro"/>
</dbReference>
<dbReference type="AlphaFoldDB" id="A0A6S6SNJ0"/>
<name>A0A6S6SNJ0_9BACT</name>
<proteinExistence type="predicted"/>